<dbReference type="InterPro" id="IPR013783">
    <property type="entry name" value="Ig-like_fold"/>
</dbReference>
<dbReference type="Gene3D" id="2.10.10.20">
    <property type="entry name" value="Carbohydrate-binding module superfamily 5/12"/>
    <property type="match status" value="2"/>
</dbReference>
<dbReference type="InterPro" id="IPR004302">
    <property type="entry name" value="Cellulose/chitin-bd_N"/>
</dbReference>
<dbReference type="OrthoDB" id="3675244at2"/>
<dbReference type="GO" id="GO:0008061">
    <property type="term" value="F:chitin binding"/>
    <property type="evidence" value="ECO:0007669"/>
    <property type="project" value="UniProtKB-KW"/>
</dbReference>
<organism evidence="8 9">
    <name type="scientific">Pseudoalteromonas porphyrae</name>
    <dbReference type="NCBI Taxonomy" id="187330"/>
    <lineage>
        <taxon>Bacteria</taxon>
        <taxon>Pseudomonadati</taxon>
        <taxon>Pseudomonadota</taxon>
        <taxon>Gammaproteobacteria</taxon>
        <taxon>Alteromonadales</taxon>
        <taxon>Pseudoalteromonadaceae</taxon>
        <taxon>Pseudoalteromonas</taxon>
    </lineage>
</organism>
<protein>
    <submittedName>
        <fullName evidence="8">Chitinase</fullName>
    </submittedName>
</protein>
<accession>A0A0N1ENI9</accession>
<dbReference type="GO" id="GO:0030246">
    <property type="term" value="F:carbohydrate binding"/>
    <property type="evidence" value="ECO:0007669"/>
    <property type="project" value="InterPro"/>
</dbReference>
<dbReference type="GO" id="GO:0004553">
    <property type="term" value="F:hydrolase activity, hydrolyzing O-glycosyl compounds"/>
    <property type="evidence" value="ECO:0007669"/>
    <property type="project" value="InterPro"/>
</dbReference>
<feature type="domain" description="Chitin-binding type-3" evidence="7">
    <location>
        <begin position="447"/>
        <end position="489"/>
    </location>
</feature>
<dbReference type="PANTHER" id="PTHR34823:SF1">
    <property type="entry name" value="CHITIN-BINDING TYPE-4 DOMAIN-CONTAINING PROTEIN"/>
    <property type="match status" value="1"/>
</dbReference>
<dbReference type="Gene3D" id="2.70.50.50">
    <property type="entry name" value="chitin-binding protein cbp21"/>
    <property type="match status" value="1"/>
</dbReference>
<dbReference type="RefSeq" id="WP_054204052.1">
    <property type="nucleotide sequence ID" value="NZ_LHPH01000001.1"/>
</dbReference>
<dbReference type="InterPro" id="IPR003610">
    <property type="entry name" value="CBM5/12"/>
</dbReference>
<evidence type="ECO:0000256" key="2">
    <source>
        <dbReference type="ARBA" id="ARBA00022669"/>
    </source>
</evidence>
<evidence type="ECO:0000256" key="3">
    <source>
        <dbReference type="ARBA" id="ARBA00022729"/>
    </source>
</evidence>
<evidence type="ECO:0000313" key="9">
    <source>
        <dbReference type="Proteomes" id="UP000037848"/>
    </source>
</evidence>
<dbReference type="InterPro" id="IPR036573">
    <property type="entry name" value="CBM_sf_5/12"/>
</dbReference>
<dbReference type="Proteomes" id="UP000037848">
    <property type="component" value="Unassembled WGS sequence"/>
</dbReference>
<feature type="signal peptide" evidence="6">
    <location>
        <begin position="1"/>
        <end position="29"/>
    </location>
</feature>
<feature type="region of interest" description="Disordered" evidence="5">
    <location>
        <begin position="478"/>
        <end position="497"/>
    </location>
</feature>
<name>A0A0N1ENI9_9GAMM</name>
<dbReference type="Pfam" id="PF18416">
    <property type="entry name" value="GbpA_2"/>
    <property type="match status" value="1"/>
</dbReference>
<feature type="chain" id="PRO_5005870458" evidence="6">
    <location>
        <begin position="30"/>
        <end position="537"/>
    </location>
</feature>
<keyword evidence="2" id="KW-0147">Chitin-binding</keyword>
<dbReference type="Pfam" id="PF03067">
    <property type="entry name" value="LPMO_10"/>
    <property type="match status" value="1"/>
</dbReference>
<dbReference type="AlphaFoldDB" id="A0A0N1ENI9"/>
<dbReference type="Gene3D" id="3.30.70.2150">
    <property type="match status" value="1"/>
</dbReference>
<evidence type="ECO:0000313" key="8">
    <source>
        <dbReference type="EMBL" id="KPH65496.1"/>
    </source>
</evidence>
<dbReference type="EMBL" id="LHPH01000001">
    <property type="protein sequence ID" value="KPH65496.1"/>
    <property type="molecule type" value="Genomic_DNA"/>
</dbReference>
<dbReference type="CDD" id="cd12215">
    <property type="entry name" value="ChiC_BD"/>
    <property type="match status" value="2"/>
</dbReference>
<keyword evidence="9" id="KW-1185">Reference proteome</keyword>
<comment type="caution">
    <text evidence="8">The sequence shown here is derived from an EMBL/GenBank/DDBJ whole genome shotgun (WGS) entry which is preliminary data.</text>
</comment>
<dbReference type="InterPro" id="IPR014756">
    <property type="entry name" value="Ig_E-set"/>
</dbReference>
<dbReference type="PANTHER" id="PTHR34823">
    <property type="entry name" value="GLCNAC-BINDING PROTEIN A"/>
    <property type="match status" value="1"/>
</dbReference>
<dbReference type="GO" id="GO:0005975">
    <property type="term" value="P:carbohydrate metabolic process"/>
    <property type="evidence" value="ECO:0007669"/>
    <property type="project" value="InterPro"/>
</dbReference>
<dbReference type="SUPFAM" id="SSF51055">
    <property type="entry name" value="Carbohydrate binding domain"/>
    <property type="match status" value="2"/>
</dbReference>
<dbReference type="InterPro" id="IPR051024">
    <property type="entry name" value="GlcNAc_Chitin_IntDeg"/>
</dbReference>
<reference evidence="8 9" key="1">
    <citation type="submission" date="2015-08" db="EMBL/GenBank/DDBJ databases">
        <title>Draft Genome Sequence of Pseudoalteromonas porphyrae UCD-SED14.</title>
        <authorList>
            <person name="Coil D.A."/>
            <person name="Jospin G."/>
            <person name="Lee R.D."/>
            <person name="Eisen J.A."/>
        </authorList>
    </citation>
    <scope>NUCLEOTIDE SEQUENCE [LARGE SCALE GENOMIC DNA]</scope>
    <source>
        <strain evidence="8 9">UCD-SED14</strain>
    </source>
</reference>
<keyword evidence="3 6" id="KW-0732">Signal</keyword>
<evidence type="ECO:0000256" key="6">
    <source>
        <dbReference type="SAM" id="SignalP"/>
    </source>
</evidence>
<keyword evidence="4" id="KW-0378">Hydrolase</keyword>
<evidence type="ECO:0000256" key="4">
    <source>
        <dbReference type="ARBA" id="ARBA00022801"/>
    </source>
</evidence>
<feature type="domain" description="Chitin-binding type-3" evidence="7">
    <location>
        <begin position="495"/>
        <end position="537"/>
    </location>
</feature>
<dbReference type="Gene3D" id="2.60.40.10">
    <property type="entry name" value="Immunoglobulins"/>
    <property type="match status" value="1"/>
</dbReference>
<sequence>MTSIKFKTLSLSAIASGLLLTLMPAQVSAHGYMDTPKARQAFCQADAGYWWPTDGSNIPNLACRAAFLESGTVQFVQDIEFSVNTPDYLNQAAVEAKVPNGLLCAGGDNAKRGMDLPSPHWQRSDVVPNANGEIQIRYLAATPHNPSFWQFYLTKPSFNAATDVLTWADLELVQEHANIDFVKDPDGKRYYEMNVAIPQDRSGDAILYSRWQRNDVVGEGFYNCSDINIVNDATPTDPSVWTSVGYFVRQGQNAIAGDTVWARLFDENGQEVINQQLKVTTQNQSNWQQALATQLNLDYAHLVQIGVQNQAGDVVFNDADTLINQVYSSNANYTYALSVQGAPANTAPIVHTPADLVVDENTTTKVHLHAFDDEQSVLTYNWSVPAPLSFTGGDANIELSAPEVTANTDYTVSVSVSDGELTTQTRFKVTVNDITVVDPVDPVDPTVPAWDSSATYQAGDKASFQGVVYTAKWWNQGQQPDSSNAWKAASNPGTSTDWNAGKAYQGGAEVTYQGQRYSAKWWTRGDTPGQASVWKKL</sequence>
<dbReference type="GO" id="GO:0005576">
    <property type="term" value="C:extracellular region"/>
    <property type="evidence" value="ECO:0007669"/>
    <property type="project" value="InterPro"/>
</dbReference>
<evidence type="ECO:0000259" key="7">
    <source>
        <dbReference type="SMART" id="SM00495"/>
    </source>
</evidence>
<dbReference type="Pfam" id="PF02839">
    <property type="entry name" value="CBM_5_12"/>
    <property type="match status" value="2"/>
</dbReference>
<dbReference type="SMART" id="SM00495">
    <property type="entry name" value="ChtBD3"/>
    <property type="match status" value="2"/>
</dbReference>
<dbReference type="PATRIC" id="fig|187330.3.peg.160"/>
<keyword evidence="1" id="KW-0964">Secreted</keyword>
<dbReference type="InterPro" id="IPR041029">
    <property type="entry name" value="GbpA_2"/>
</dbReference>
<dbReference type="SUPFAM" id="SSF81296">
    <property type="entry name" value="E set domains"/>
    <property type="match status" value="1"/>
</dbReference>
<gene>
    <name evidence="8" type="ORF">ADS77_00765</name>
</gene>
<evidence type="ECO:0000256" key="1">
    <source>
        <dbReference type="ARBA" id="ARBA00022525"/>
    </source>
</evidence>
<dbReference type="STRING" id="187330.AMS58_05620"/>
<proteinExistence type="predicted"/>
<evidence type="ECO:0000256" key="5">
    <source>
        <dbReference type="SAM" id="MobiDB-lite"/>
    </source>
</evidence>